<dbReference type="Proteomes" id="UP000093044">
    <property type="component" value="Chromosome"/>
</dbReference>
<protein>
    <submittedName>
        <fullName evidence="4">GNAT family N-acetyltransferase</fullName>
    </submittedName>
</protein>
<dbReference type="SUPFAM" id="SSF46785">
    <property type="entry name" value="Winged helix' DNA-binding domain"/>
    <property type="match status" value="1"/>
</dbReference>
<dbReference type="PROSITE" id="PS51186">
    <property type="entry name" value="GNAT"/>
    <property type="match status" value="1"/>
</dbReference>
<dbReference type="InterPro" id="IPR036388">
    <property type="entry name" value="WH-like_DNA-bd_sf"/>
</dbReference>
<evidence type="ECO:0000313" key="4">
    <source>
        <dbReference type="EMBL" id="ANZ45949.1"/>
    </source>
</evidence>
<dbReference type="CDD" id="cd04301">
    <property type="entry name" value="NAT_SF"/>
    <property type="match status" value="1"/>
</dbReference>
<dbReference type="RefSeq" id="WP_066747203.1">
    <property type="nucleotide sequence ID" value="NZ_CP016757.1"/>
</dbReference>
<dbReference type="Pfam" id="PF00583">
    <property type="entry name" value="Acetyltransf_1"/>
    <property type="match status" value="1"/>
</dbReference>
<accession>A0A1B2I7K2</accession>
<dbReference type="InterPro" id="IPR000182">
    <property type="entry name" value="GNAT_dom"/>
</dbReference>
<organism evidence="4 5">
    <name type="scientific">Cloacibacillus porcorum</name>
    <dbReference type="NCBI Taxonomy" id="1197717"/>
    <lineage>
        <taxon>Bacteria</taxon>
        <taxon>Thermotogati</taxon>
        <taxon>Synergistota</taxon>
        <taxon>Synergistia</taxon>
        <taxon>Synergistales</taxon>
        <taxon>Synergistaceae</taxon>
        <taxon>Cloacibacillus</taxon>
    </lineage>
</organism>
<dbReference type="OrthoDB" id="5419426at2"/>
<dbReference type="KEGG" id="cpor:BED41_13125"/>
<keyword evidence="5" id="KW-1185">Reference proteome</keyword>
<dbReference type="SMART" id="SM00347">
    <property type="entry name" value="HTH_MARR"/>
    <property type="match status" value="1"/>
</dbReference>
<proteinExistence type="predicted"/>
<dbReference type="InterPro" id="IPR000835">
    <property type="entry name" value="HTH_MarR-typ"/>
</dbReference>
<dbReference type="PRINTS" id="PR00598">
    <property type="entry name" value="HTHMARR"/>
</dbReference>
<dbReference type="SUPFAM" id="SSF55729">
    <property type="entry name" value="Acyl-CoA N-acyltransferases (Nat)"/>
    <property type="match status" value="1"/>
</dbReference>
<feature type="domain" description="HTH marR-type" evidence="2">
    <location>
        <begin position="1"/>
        <end position="139"/>
    </location>
</feature>
<dbReference type="InterPro" id="IPR036390">
    <property type="entry name" value="WH_DNA-bd_sf"/>
</dbReference>
<dbReference type="GeneID" id="83058788"/>
<dbReference type="GO" id="GO:0008080">
    <property type="term" value="F:N-acetyltransferase activity"/>
    <property type="evidence" value="ECO:0007669"/>
    <property type="project" value="InterPro"/>
</dbReference>
<evidence type="ECO:0000259" key="2">
    <source>
        <dbReference type="PROSITE" id="PS50995"/>
    </source>
</evidence>
<name>A0A1B2I7K2_9BACT</name>
<dbReference type="PROSITE" id="PS50995">
    <property type="entry name" value="HTH_MARR_2"/>
    <property type="match status" value="1"/>
</dbReference>
<dbReference type="AlphaFoldDB" id="A0A1B2I7K2"/>
<dbReference type="Gene3D" id="3.40.630.30">
    <property type="match status" value="1"/>
</dbReference>
<dbReference type="InterPro" id="IPR016181">
    <property type="entry name" value="Acyl_CoA_acyltransferase"/>
</dbReference>
<keyword evidence="1 4" id="KW-0808">Transferase</keyword>
<sequence length="305" mass="34774">MNNKMDTVTEIRAFNRFYTEIIGLLGQHILDSGYSLTEARVLLEISRTKNAAAHKLADVLGVDRSYMSRIIAKFEKEGLITRQANKNDSRASDIRLTDEGRRVFRELDERSNCQIMQLVSGLGEEEQAQLRQAMKTIKKFLNTAPATLVIRPFRESDVEYVIERQLSLYETERGFSSDIWKRYLREGVLTLIGRFNPELDNMYILENNGAPAGGIAVTHADAETAQLRYFFIEPELRGLGAGQKLFETALAFCRERGYRRAFLWTVSAQEAARGLYAANGFKITETGENSEWGVPVLEERWDLDL</sequence>
<dbReference type="Pfam" id="PF01047">
    <property type="entry name" value="MarR"/>
    <property type="match status" value="1"/>
</dbReference>
<reference evidence="4" key="1">
    <citation type="submission" date="2016-08" db="EMBL/GenBank/DDBJ databases">
        <title>Complete genome of Cloacibacillus porcorum.</title>
        <authorList>
            <person name="Looft T."/>
            <person name="Bayles D.O."/>
            <person name="Alt D.P."/>
        </authorList>
    </citation>
    <scope>NUCLEOTIDE SEQUENCE [LARGE SCALE GENOMIC DNA]</scope>
    <source>
        <strain evidence="4">CL-84</strain>
    </source>
</reference>
<evidence type="ECO:0000259" key="3">
    <source>
        <dbReference type="PROSITE" id="PS51186"/>
    </source>
</evidence>
<dbReference type="STRING" id="1197717.BED41_13125"/>
<gene>
    <name evidence="4" type="ORF">BED41_13125</name>
</gene>
<evidence type="ECO:0000256" key="1">
    <source>
        <dbReference type="ARBA" id="ARBA00022679"/>
    </source>
</evidence>
<dbReference type="InterPro" id="IPR050769">
    <property type="entry name" value="NAT_camello-type"/>
</dbReference>
<dbReference type="PANTHER" id="PTHR13947">
    <property type="entry name" value="GNAT FAMILY N-ACETYLTRANSFERASE"/>
    <property type="match status" value="1"/>
</dbReference>
<dbReference type="GO" id="GO:0003700">
    <property type="term" value="F:DNA-binding transcription factor activity"/>
    <property type="evidence" value="ECO:0007669"/>
    <property type="project" value="InterPro"/>
</dbReference>
<dbReference type="PANTHER" id="PTHR13947:SF37">
    <property type="entry name" value="LD18367P"/>
    <property type="match status" value="1"/>
</dbReference>
<dbReference type="Gene3D" id="1.10.10.10">
    <property type="entry name" value="Winged helix-like DNA-binding domain superfamily/Winged helix DNA-binding domain"/>
    <property type="match status" value="1"/>
</dbReference>
<evidence type="ECO:0000313" key="5">
    <source>
        <dbReference type="Proteomes" id="UP000093044"/>
    </source>
</evidence>
<dbReference type="EMBL" id="CP016757">
    <property type="protein sequence ID" value="ANZ45949.1"/>
    <property type="molecule type" value="Genomic_DNA"/>
</dbReference>
<feature type="domain" description="N-acetyltransferase" evidence="3">
    <location>
        <begin position="148"/>
        <end position="304"/>
    </location>
</feature>